<dbReference type="PANTHER" id="PTHR15036:SF49">
    <property type="entry name" value="AXOTACTIN"/>
    <property type="match status" value="1"/>
</dbReference>
<feature type="region of interest" description="Disordered" evidence="3">
    <location>
        <begin position="641"/>
        <end position="709"/>
    </location>
</feature>
<feature type="domain" description="Laminin G" evidence="6">
    <location>
        <begin position="216"/>
        <end position="388"/>
    </location>
</feature>
<protein>
    <submittedName>
        <fullName evidence="8">Contactin-associated protein-like 2</fullName>
    </submittedName>
</protein>
<dbReference type="SMART" id="SM00282">
    <property type="entry name" value="LamG"/>
    <property type="match status" value="2"/>
</dbReference>
<dbReference type="Gene3D" id="2.60.120.200">
    <property type="match status" value="2"/>
</dbReference>
<dbReference type="CDD" id="cd00110">
    <property type="entry name" value="LamG"/>
    <property type="match status" value="2"/>
</dbReference>
<keyword evidence="1" id="KW-1015">Disulfide bond</keyword>
<dbReference type="PANTHER" id="PTHR15036">
    <property type="entry name" value="PIKACHURIN-LIKE PROTEIN"/>
    <property type="match status" value="1"/>
</dbReference>
<keyword evidence="4" id="KW-1133">Transmembrane helix</keyword>
<dbReference type="PROSITE" id="PS50026">
    <property type="entry name" value="EGF_3"/>
    <property type="match status" value="1"/>
</dbReference>
<evidence type="ECO:0000313" key="9">
    <source>
        <dbReference type="Proteomes" id="UP001249851"/>
    </source>
</evidence>
<dbReference type="InterPro" id="IPR013320">
    <property type="entry name" value="ConA-like_dom_sf"/>
</dbReference>
<comment type="caution">
    <text evidence="8">The sequence shown here is derived from an EMBL/GenBank/DDBJ whole genome shotgun (WGS) entry which is preliminary data.</text>
</comment>
<organism evidence="8 9">
    <name type="scientific">Acropora cervicornis</name>
    <name type="common">Staghorn coral</name>
    <dbReference type="NCBI Taxonomy" id="6130"/>
    <lineage>
        <taxon>Eukaryota</taxon>
        <taxon>Metazoa</taxon>
        <taxon>Cnidaria</taxon>
        <taxon>Anthozoa</taxon>
        <taxon>Hexacorallia</taxon>
        <taxon>Scleractinia</taxon>
        <taxon>Astrocoeniina</taxon>
        <taxon>Acroporidae</taxon>
        <taxon>Acropora</taxon>
    </lineage>
</organism>
<feature type="compositionally biased region" description="Low complexity" evidence="3">
    <location>
        <begin position="661"/>
        <end position="683"/>
    </location>
</feature>
<feature type="domain" description="Laminin G" evidence="6">
    <location>
        <begin position="22"/>
        <end position="208"/>
    </location>
</feature>
<dbReference type="SUPFAM" id="SSF49899">
    <property type="entry name" value="Concanavalin A-like lectins/glucanases"/>
    <property type="match status" value="2"/>
</dbReference>
<dbReference type="InterPro" id="IPR050372">
    <property type="entry name" value="Neurexin-related_CASP"/>
</dbReference>
<keyword evidence="4" id="KW-0812">Transmembrane</keyword>
<evidence type="ECO:0000256" key="5">
    <source>
        <dbReference type="SAM" id="SignalP"/>
    </source>
</evidence>
<gene>
    <name evidence="8" type="ORF">P5673_017854</name>
</gene>
<dbReference type="SUPFAM" id="SSF57196">
    <property type="entry name" value="EGF/Laminin"/>
    <property type="match status" value="1"/>
</dbReference>
<evidence type="ECO:0000256" key="1">
    <source>
        <dbReference type="ARBA" id="ARBA00023157"/>
    </source>
</evidence>
<dbReference type="CDD" id="cd00054">
    <property type="entry name" value="EGF_CA"/>
    <property type="match status" value="1"/>
</dbReference>
<dbReference type="InterPro" id="IPR000742">
    <property type="entry name" value="EGF"/>
</dbReference>
<accession>A0AAD9QF19</accession>
<name>A0AAD9QF19_ACRCE</name>
<evidence type="ECO:0000259" key="6">
    <source>
        <dbReference type="PROSITE" id="PS50025"/>
    </source>
</evidence>
<dbReference type="Pfam" id="PF02210">
    <property type="entry name" value="Laminin_G_2"/>
    <property type="match status" value="2"/>
</dbReference>
<feature type="domain" description="EGF-like" evidence="7">
    <location>
        <begin position="390"/>
        <end position="427"/>
    </location>
</feature>
<feature type="transmembrane region" description="Helical" evidence="4">
    <location>
        <begin position="739"/>
        <end position="765"/>
    </location>
</feature>
<dbReference type="AlphaFoldDB" id="A0AAD9QF19"/>
<dbReference type="EMBL" id="JARQWQ010000039">
    <property type="protein sequence ID" value="KAK2559761.1"/>
    <property type="molecule type" value="Genomic_DNA"/>
</dbReference>
<feature type="chain" id="PRO_5042233030" evidence="5">
    <location>
        <begin position="23"/>
        <end position="829"/>
    </location>
</feature>
<proteinExistence type="predicted"/>
<keyword evidence="2" id="KW-0245">EGF-like domain</keyword>
<evidence type="ECO:0000256" key="4">
    <source>
        <dbReference type="SAM" id="Phobius"/>
    </source>
</evidence>
<evidence type="ECO:0000256" key="2">
    <source>
        <dbReference type="PROSITE-ProRule" id="PRU00076"/>
    </source>
</evidence>
<keyword evidence="5" id="KW-0732">Signal</keyword>
<feature type="signal peptide" evidence="5">
    <location>
        <begin position="1"/>
        <end position="22"/>
    </location>
</feature>
<comment type="caution">
    <text evidence="2">Lacks conserved residue(s) required for the propagation of feature annotation.</text>
</comment>
<dbReference type="GO" id="GO:0016020">
    <property type="term" value="C:membrane"/>
    <property type="evidence" value="ECO:0007669"/>
    <property type="project" value="UniProtKB-SubCell"/>
</dbReference>
<evidence type="ECO:0000259" key="7">
    <source>
        <dbReference type="PROSITE" id="PS50026"/>
    </source>
</evidence>
<feature type="compositionally biased region" description="Basic and acidic residues" evidence="3">
    <location>
        <begin position="645"/>
        <end position="655"/>
    </location>
</feature>
<keyword evidence="9" id="KW-1185">Reference proteome</keyword>
<keyword evidence="4" id="KW-0472">Membrane</keyword>
<feature type="compositionally biased region" description="Low complexity" evidence="3">
    <location>
        <begin position="696"/>
        <end position="709"/>
    </location>
</feature>
<evidence type="ECO:0000256" key="3">
    <source>
        <dbReference type="SAM" id="MobiDB-lite"/>
    </source>
</evidence>
<dbReference type="PROSITE" id="PS50025">
    <property type="entry name" value="LAM_G_DOMAIN"/>
    <property type="match status" value="2"/>
</dbReference>
<dbReference type="InterPro" id="IPR001791">
    <property type="entry name" value="Laminin_G"/>
</dbReference>
<reference evidence="8" key="1">
    <citation type="journal article" date="2023" name="G3 (Bethesda)">
        <title>Whole genome assembly and annotation of the endangered Caribbean coral Acropora cervicornis.</title>
        <authorList>
            <person name="Selwyn J.D."/>
            <person name="Vollmer S.V."/>
        </authorList>
    </citation>
    <scope>NUCLEOTIDE SEQUENCE</scope>
    <source>
        <strain evidence="8">K2</strain>
    </source>
</reference>
<sequence length="829" mass="92864">MDLAGYFAIGLVFLRLPSVAEATETRLHGGEFITYELEKFENNPRETVIKLRFQTIHPNGLILYAKGKATGDYLLLDIFKGQVRCEVYLGGDQQKSTIKIVYPRKEISDGQWHDVTLTRNGRETTLDVDSAGNVSDIVKELFFDLDLDGDLYIGGMSSSAYWTHFPTKDMKNFRGCLSNLTYQGKNLLREAQRQKDGYKTHGKVAFQCKKLDQRAVTIGNPNVGYRVTVRKLSVDNNTFSTSFRFRTHINKGLILSRSAMKVKLHLQLYDGSLLYNVTAPNGTRTSISLGSNLDDGEWHQVNASIIGPQVSFELDGKIITKTLNNSQHLMLDFANKSRLKILLGGFEGHGNLPGFIGCLLNLQIDSQKITLKNLKHSEKKKDNLENTCRLQNRCEPNPCEKGGRCSQDWNIYHCNCESTDFEGKRCEISIFKPTCEYYRSMGLKTTQNCRLDSEGLGKTFTAFCNISQEFGKTFTVMGHNIKGKTPVGDSRSSFYLEGNMYKHFIYYMINMKQITELIRKSKKCRQHIAFHCFKSKLLNTPHGPPHAFWLSRDGVRQDYWGGAEPGSKKCACGMTSTCKNTNKFCNCDNRDPQWRVDEGYLTDKRTLPVTGLEFSEKSKDSYFSLGPLECWGTSDQEEISTIKPKLNDHRLERACPKSSKRTSTTTRATTTTQKPSTSSTRSSCPAESGLYENDCPNASTTTPNITSTTGQGEIVGARIETTPKLKAASAKRDENQLSVIAIVMISAASVVLLLLSMKFLLPLVIKFVRTHSKRGEYIVPSAGPAGYPARLLPLVSKRPSLRGKPLPQYGVNDKYPDGNASSGVKSYWV</sequence>
<evidence type="ECO:0000313" key="8">
    <source>
        <dbReference type="EMBL" id="KAK2559761.1"/>
    </source>
</evidence>
<reference evidence="8" key="2">
    <citation type="journal article" date="2023" name="Science">
        <title>Genomic signatures of disease resistance in endangered staghorn corals.</title>
        <authorList>
            <person name="Vollmer S.V."/>
            <person name="Selwyn J.D."/>
            <person name="Despard B.A."/>
            <person name="Roesel C.L."/>
        </authorList>
    </citation>
    <scope>NUCLEOTIDE SEQUENCE</scope>
    <source>
        <strain evidence="8">K2</strain>
    </source>
</reference>
<dbReference type="Gene3D" id="2.10.25.10">
    <property type="entry name" value="Laminin"/>
    <property type="match status" value="1"/>
</dbReference>
<dbReference type="Proteomes" id="UP001249851">
    <property type="component" value="Unassembled WGS sequence"/>
</dbReference>